<evidence type="ECO:0000256" key="6">
    <source>
        <dbReference type="ARBA" id="ARBA00023136"/>
    </source>
</evidence>
<accession>A0AAV7ESI2</accession>
<evidence type="ECO:0000313" key="10">
    <source>
        <dbReference type="EMBL" id="KAG9451830.1"/>
    </source>
</evidence>
<dbReference type="InterPro" id="IPR051107">
    <property type="entry name" value="Auxin_Efflux_Carrier"/>
</dbReference>
<comment type="caution">
    <text evidence="10">The sequence shown here is derived from an EMBL/GenBank/DDBJ whole genome shotgun (WGS) entry which is preliminary data.</text>
</comment>
<feature type="transmembrane region" description="Helical" evidence="8">
    <location>
        <begin position="198"/>
        <end position="217"/>
    </location>
</feature>
<feature type="transmembrane region" description="Helical" evidence="8">
    <location>
        <begin position="259"/>
        <end position="277"/>
    </location>
</feature>
<comment type="function">
    <text evidence="8">May act as a component of the auxin efflux carrier.</text>
</comment>
<feature type="transmembrane region" description="Helical" evidence="8">
    <location>
        <begin position="320"/>
        <end position="339"/>
    </location>
</feature>
<evidence type="ECO:0000256" key="3">
    <source>
        <dbReference type="ARBA" id="ARBA00022448"/>
    </source>
</evidence>
<dbReference type="Proteomes" id="UP000825729">
    <property type="component" value="Unassembled WGS sequence"/>
</dbReference>
<dbReference type="GO" id="GO:0009926">
    <property type="term" value="P:auxin polar transport"/>
    <property type="evidence" value="ECO:0007669"/>
    <property type="project" value="TreeGrafter"/>
</dbReference>
<keyword evidence="3 8" id="KW-0813">Transport</keyword>
<evidence type="ECO:0000256" key="9">
    <source>
        <dbReference type="SAM" id="MobiDB-lite"/>
    </source>
</evidence>
<organism evidence="10 11">
    <name type="scientific">Aristolochia fimbriata</name>
    <name type="common">White veined hardy Dutchman's pipe vine</name>
    <dbReference type="NCBI Taxonomy" id="158543"/>
    <lineage>
        <taxon>Eukaryota</taxon>
        <taxon>Viridiplantae</taxon>
        <taxon>Streptophyta</taxon>
        <taxon>Embryophyta</taxon>
        <taxon>Tracheophyta</taxon>
        <taxon>Spermatophyta</taxon>
        <taxon>Magnoliopsida</taxon>
        <taxon>Magnoliidae</taxon>
        <taxon>Piperales</taxon>
        <taxon>Aristolochiaceae</taxon>
        <taxon>Aristolochia</taxon>
    </lineage>
</organism>
<dbReference type="GO" id="GO:0005886">
    <property type="term" value="C:plasma membrane"/>
    <property type="evidence" value="ECO:0007669"/>
    <property type="project" value="TreeGrafter"/>
</dbReference>
<keyword evidence="7 8" id="KW-0927">Auxin signaling pathway</keyword>
<evidence type="ECO:0000256" key="1">
    <source>
        <dbReference type="ARBA" id="ARBA00004141"/>
    </source>
</evidence>
<dbReference type="EMBL" id="JAINDJ010000003">
    <property type="protein sequence ID" value="KAG9451830.1"/>
    <property type="molecule type" value="Genomic_DNA"/>
</dbReference>
<gene>
    <name evidence="10" type="ORF">H6P81_004734</name>
</gene>
<comment type="subcellular location">
    <subcellularLocation>
        <location evidence="1 8">Membrane</location>
        <topology evidence="1 8">Multi-pass membrane protein</topology>
    </subcellularLocation>
</comment>
<dbReference type="NCBIfam" id="TIGR00946">
    <property type="entry name" value="2a69"/>
    <property type="match status" value="1"/>
</dbReference>
<dbReference type="PANTHER" id="PTHR31752">
    <property type="entry name" value="AUXIN EFFLUX CARRIER COMPONENT 1B-RELATED"/>
    <property type="match status" value="1"/>
</dbReference>
<comment type="similarity">
    <text evidence="2 8">Belongs to the auxin efflux carrier (TC 2.A.69.1) family.</text>
</comment>
<evidence type="ECO:0000256" key="2">
    <source>
        <dbReference type="ARBA" id="ARBA00009177"/>
    </source>
</evidence>
<keyword evidence="4 8" id="KW-0812">Transmembrane</keyword>
<dbReference type="PANTHER" id="PTHR31752:SF40">
    <property type="entry name" value="AUXIN EFFLUX CARRIER COMPONENT 8"/>
    <property type="match status" value="1"/>
</dbReference>
<dbReference type="Pfam" id="PF03547">
    <property type="entry name" value="Mem_trans"/>
    <property type="match status" value="1"/>
</dbReference>
<evidence type="ECO:0000256" key="4">
    <source>
        <dbReference type="ARBA" id="ARBA00022692"/>
    </source>
</evidence>
<feature type="transmembrane region" description="Helical" evidence="8">
    <location>
        <begin position="229"/>
        <end position="247"/>
    </location>
</feature>
<keyword evidence="5 8" id="KW-1133">Transmembrane helix</keyword>
<proteinExistence type="inferred from homology"/>
<dbReference type="GO" id="GO:0010329">
    <property type="term" value="F:auxin efflux transmembrane transporter activity"/>
    <property type="evidence" value="ECO:0007669"/>
    <property type="project" value="TreeGrafter"/>
</dbReference>
<evidence type="ECO:0000256" key="5">
    <source>
        <dbReference type="ARBA" id="ARBA00022989"/>
    </source>
</evidence>
<dbReference type="GO" id="GO:0005783">
    <property type="term" value="C:endoplasmic reticulum"/>
    <property type="evidence" value="ECO:0007669"/>
    <property type="project" value="TreeGrafter"/>
</dbReference>
<evidence type="ECO:0000313" key="11">
    <source>
        <dbReference type="Proteomes" id="UP000825729"/>
    </source>
</evidence>
<name>A0AAV7ESI2_ARIFI</name>
<dbReference type="AlphaFoldDB" id="A0AAV7ESI2"/>
<feature type="region of interest" description="Disordered" evidence="9">
    <location>
        <begin position="150"/>
        <end position="175"/>
    </location>
</feature>
<evidence type="ECO:0000256" key="7">
    <source>
        <dbReference type="ARBA" id="ARBA00023294"/>
    </source>
</evidence>
<dbReference type="GO" id="GO:0009734">
    <property type="term" value="P:auxin-activated signaling pathway"/>
    <property type="evidence" value="ECO:0007669"/>
    <property type="project" value="UniProtKB-UniRule"/>
</dbReference>
<reference evidence="10 11" key="1">
    <citation type="submission" date="2021-07" db="EMBL/GenBank/DDBJ databases">
        <title>The Aristolochia fimbriata genome: insights into angiosperm evolution, floral development and chemical biosynthesis.</title>
        <authorList>
            <person name="Jiao Y."/>
        </authorList>
    </citation>
    <scope>NUCLEOTIDE SEQUENCE [LARGE SCALE GENOMIC DNA]</scope>
    <source>
        <strain evidence="10">IBCAS-2021</strain>
        <tissue evidence="10">Leaf</tissue>
    </source>
</reference>
<comment type="caution">
    <text evidence="8">Lacks conserved residue(s) required for the propagation of feature annotation.</text>
</comment>
<evidence type="ECO:0000256" key="8">
    <source>
        <dbReference type="RuleBase" id="RU362108"/>
    </source>
</evidence>
<feature type="transmembrane region" description="Helical" evidence="8">
    <location>
        <begin position="120"/>
        <end position="139"/>
    </location>
</feature>
<dbReference type="InterPro" id="IPR014024">
    <property type="entry name" value="Auxin_eff_plant"/>
</dbReference>
<keyword evidence="11" id="KW-1185">Reference proteome</keyword>
<keyword evidence="6 8" id="KW-0472">Membrane</keyword>
<protein>
    <recommendedName>
        <fullName evidence="8">Auxin efflux carrier component</fullName>
    </recommendedName>
</protein>
<sequence>MVPLYVTMILGYISVKWWKLFNAEQCSGINKLVANISIPLLSFRVISSNNLYKMSLKLIIADTLQKLLALFVLAIPIKVCSMGSLDWIITGFSVATLPNTLIMGIPLLNAMYGDEAAKMLSQIVALQSTIWYSLLLFLFEFRDAEAASATQRDETPVVEPEMQGEEQTQREEQPKTSTSLKVKLILLMVWRKLIKNPNTYATLAGLSWASISFRFGLKLPEVIDKSVSILADGGLGMAMFSLGLFMVSQPKIIACGIQLAVLSMGIRFLLGPSLMAASSYTAGLRARQLHAAIVQAALPQGIVPFVFAREYNLHPEILSTGVIFGMLVALPITLVYYVLLSL</sequence>
<dbReference type="InterPro" id="IPR004776">
    <property type="entry name" value="Mem_transp_PIN-like"/>
</dbReference>